<dbReference type="Pfam" id="PF20431">
    <property type="entry name" value="E_motif"/>
    <property type="match status" value="1"/>
</dbReference>
<evidence type="ECO:0000313" key="4">
    <source>
        <dbReference type="Proteomes" id="UP000825729"/>
    </source>
</evidence>
<proteinExistence type="predicted"/>
<sequence length="538" mass="59482">MLVPVTRYVKASRNALSLLEKCLVSMDQTKQIQAHLITSGTIVDPFAAGKIIEFCATSSRGDLNNAYLVFRHNPHSTVFIWNTMIRAFVEKDRPLDALSLYKDMRGRGFLPNNYTFSFLLKACLGLSALLDGQKLHAQIFRLGWERYDFVLNGLIHTYASCECISSARKLFDTSMNKDVISWTAMVNGYAKLGQATEARELFDQMPEKNAVSWSTMLNCYAQLGLFKEALEIFNEMLHQGVPPNLVGIVGALSACASLGTLSQGRWIHAFVDRNKMELDRVLGTALVDMYSKCGCIETALQIFNTMPEKDVFSWTSMISGLAHHGLGESAVKLFAKMQEEGIRPNGITFICVLNACSGMGLVEEGQNIFRSMKSLHGIEPGVEHYGCLVDLLGRAGRLEESKNVVREMPFAPDSYVLGALLNACRVHGEVNLGQTTLRSLVGLHVDQGGACALLSNIYAAASRWEDVAKVRKDMGEKKMQKVPGCSLIEVDGVSFEFVAGHRSHFLMEEMMDVMHGMIKQLEPFGCNADALDCVVLTD</sequence>
<evidence type="ECO:0000256" key="2">
    <source>
        <dbReference type="PROSITE-ProRule" id="PRU00708"/>
    </source>
</evidence>
<dbReference type="NCBIfam" id="TIGR00756">
    <property type="entry name" value="PPR"/>
    <property type="match status" value="4"/>
</dbReference>
<evidence type="ECO:0000256" key="1">
    <source>
        <dbReference type="ARBA" id="ARBA00022737"/>
    </source>
</evidence>
<dbReference type="SUPFAM" id="SSF48452">
    <property type="entry name" value="TPR-like"/>
    <property type="match status" value="1"/>
</dbReference>
<keyword evidence="1" id="KW-0677">Repeat</keyword>
<dbReference type="FunFam" id="1.25.40.10:FF:000348">
    <property type="entry name" value="Pentatricopeptide repeat-containing protein chloroplastic"/>
    <property type="match status" value="1"/>
</dbReference>
<dbReference type="InterPro" id="IPR046960">
    <property type="entry name" value="PPR_At4g14850-like_plant"/>
</dbReference>
<dbReference type="PROSITE" id="PS51375">
    <property type="entry name" value="PPR"/>
    <property type="match status" value="4"/>
</dbReference>
<dbReference type="Pfam" id="PF01535">
    <property type="entry name" value="PPR"/>
    <property type="match status" value="1"/>
</dbReference>
<feature type="repeat" description="PPR" evidence="2">
    <location>
        <begin position="209"/>
        <end position="243"/>
    </location>
</feature>
<dbReference type="FunFam" id="1.25.40.10:FF:000184">
    <property type="entry name" value="Pentatricopeptide repeat-containing protein, chloroplastic"/>
    <property type="match status" value="1"/>
</dbReference>
<dbReference type="InterPro" id="IPR002885">
    <property type="entry name" value="PPR_rpt"/>
</dbReference>
<dbReference type="GO" id="GO:0009451">
    <property type="term" value="P:RNA modification"/>
    <property type="evidence" value="ECO:0007669"/>
    <property type="project" value="InterPro"/>
</dbReference>
<dbReference type="Pfam" id="PF13041">
    <property type="entry name" value="PPR_2"/>
    <property type="match status" value="3"/>
</dbReference>
<feature type="repeat" description="PPR" evidence="2">
    <location>
        <begin position="178"/>
        <end position="208"/>
    </location>
</feature>
<dbReference type="PANTHER" id="PTHR47926">
    <property type="entry name" value="PENTATRICOPEPTIDE REPEAT-CONTAINING PROTEIN"/>
    <property type="match status" value="1"/>
</dbReference>
<name>A0AAV7E0Q9_ARIFI</name>
<gene>
    <name evidence="3" type="ORF">H6P81_018196</name>
</gene>
<feature type="repeat" description="PPR" evidence="2">
    <location>
        <begin position="310"/>
        <end position="344"/>
    </location>
</feature>
<dbReference type="GO" id="GO:0003723">
    <property type="term" value="F:RNA binding"/>
    <property type="evidence" value="ECO:0007669"/>
    <property type="project" value="InterPro"/>
</dbReference>
<reference evidence="3 4" key="1">
    <citation type="submission" date="2021-07" db="EMBL/GenBank/DDBJ databases">
        <title>The Aristolochia fimbriata genome: insights into angiosperm evolution, floral development and chemical biosynthesis.</title>
        <authorList>
            <person name="Jiao Y."/>
        </authorList>
    </citation>
    <scope>NUCLEOTIDE SEQUENCE [LARGE SCALE GENOMIC DNA]</scope>
    <source>
        <strain evidence="3">IBCAS-2021</strain>
        <tissue evidence="3">Leaf</tissue>
    </source>
</reference>
<dbReference type="AlphaFoldDB" id="A0AAV7E0Q9"/>
<dbReference type="Proteomes" id="UP000825729">
    <property type="component" value="Unassembled WGS sequence"/>
</dbReference>
<dbReference type="PANTHER" id="PTHR47926:SF416">
    <property type="entry name" value="(WILD MALAYSIAN BANANA) HYPOTHETICAL PROTEIN"/>
    <property type="match status" value="1"/>
</dbReference>
<comment type="caution">
    <text evidence="3">The sequence shown here is derived from an EMBL/GenBank/DDBJ whole genome shotgun (WGS) entry which is preliminary data.</text>
</comment>
<organism evidence="3 4">
    <name type="scientific">Aristolochia fimbriata</name>
    <name type="common">White veined hardy Dutchman's pipe vine</name>
    <dbReference type="NCBI Taxonomy" id="158543"/>
    <lineage>
        <taxon>Eukaryota</taxon>
        <taxon>Viridiplantae</taxon>
        <taxon>Streptophyta</taxon>
        <taxon>Embryophyta</taxon>
        <taxon>Tracheophyta</taxon>
        <taxon>Spermatophyta</taxon>
        <taxon>Magnoliopsida</taxon>
        <taxon>Magnoliidae</taxon>
        <taxon>Piperales</taxon>
        <taxon>Aristolochiaceae</taxon>
        <taxon>Aristolochia</taxon>
    </lineage>
</organism>
<evidence type="ECO:0008006" key="5">
    <source>
        <dbReference type="Google" id="ProtNLM"/>
    </source>
</evidence>
<accession>A0AAV7E0Q9</accession>
<dbReference type="InterPro" id="IPR011990">
    <property type="entry name" value="TPR-like_helical_dom_sf"/>
</dbReference>
<dbReference type="InterPro" id="IPR046848">
    <property type="entry name" value="E_motif"/>
</dbReference>
<evidence type="ECO:0000313" key="3">
    <source>
        <dbReference type="EMBL" id="KAG9442342.1"/>
    </source>
</evidence>
<protein>
    <recommendedName>
        <fullName evidence="5">Chlororespiratory reduction 4</fullName>
    </recommendedName>
</protein>
<keyword evidence="4" id="KW-1185">Reference proteome</keyword>
<dbReference type="EMBL" id="JAINDJ010000007">
    <property type="protein sequence ID" value="KAG9442342.1"/>
    <property type="molecule type" value="Genomic_DNA"/>
</dbReference>
<dbReference type="Gene3D" id="1.25.40.10">
    <property type="entry name" value="Tetratricopeptide repeat domain"/>
    <property type="match status" value="3"/>
</dbReference>
<feature type="repeat" description="PPR" evidence="2">
    <location>
        <begin position="77"/>
        <end position="111"/>
    </location>
</feature>